<feature type="transmembrane region" description="Helical" evidence="5">
    <location>
        <begin position="31"/>
        <end position="53"/>
    </location>
</feature>
<comment type="function">
    <text evidence="4">Required for formation of the rod structure in the basal body of the flagellar apparatus. Together with FliI and FliH, may constitute the export apparatus of flagellin.</text>
</comment>
<keyword evidence="3" id="KW-1006">Bacterial flagellum protein export</keyword>
<evidence type="ECO:0000256" key="5">
    <source>
        <dbReference type="SAM" id="Phobius"/>
    </source>
</evidence>
<evidence type="ECO:0000313" key="6">
    <source>
        <dbReference type="EMBL" id="RVU37047.1"/>
    </source>
</evidence>
<dbReference type="Pfam" id="PF01312">
    <property type="entry name" value="Bac_export_2"/>
    <property type="match status" value="1"/>
</dbReference>
<keyword evidence="7" id="KW-1185">Reference proteome</keyword>
<dbReference type="InterPro" id="IPR029025">
    <property type="entry name" value="T3SS_substrate_exporter_C"/>
</dbReference>
<dbReference type="Gene3D" id="6.10.250.2080">
    <property type="match status" value="1"/>
</dbReference>
<dbReference type="AlphaFoldDB" id="A0A437QRE0"/>
<dbReference type="SUPFAM" id="SSF160544">
    <property type="entry name" value="EscU C-terminal domain-like"/>
    <property type="match status" value="1"/>
</dbReference>
<accession>A0A437QRE0</accession>
<keyword evidence="5" id="KW-0812">Transmembrane</keyword>
<feature type="transmembrane region" description="Helical" evidence="5">
    <location>
        <begin position="147"/>
        <end position="166"/>
    </location>
</feature>
<comment type="similarity">
    <text evidence="1">Belongs to the type III secretion exporter family.</text>
</comment>
<feature type="transmembrane region" description="Helical" evidence="5">
    <location>
        <begin position="84"/>
        <end position="114"/>
    </location>
</feature>
<keyword evidence="5" id="KW-1133">Transmembrane helix</keyword>
<dbReference type="InterPro" id="IPR006135">
    <property type="entry name" value="T3SS_substrate_exporter"/>
</dbReference>
<name>A0A437QRE0_9GAMM</name>
<sequence length="354" mass="40572">MSDDYDKSEAPSPYKLEEARKKGQVRKSTDLVIWVTSVVALALAVLMAARVAADFSYYTRRMLRLYDALLTPQAFYRLSQDASWFAFGAIVPLLLLLLLFSIAIQVFQTGFVWTGAQLKMDFSRINPVAGFKKMIARKVWFDLAKNILKLTLVGLVFYWVMPVLVDDALRLSLVSPQLLREGWVKLMLQVCGLLLLLLLPFALFDFGFSHHDFMRKMRMSKKEVKDEYKKREGDPHVKSKQRQVQQDLLKRSASLSQVPQANLVVVNPTHIAVAMLFDKNTMLAPKVLSLGKGELAGQIRTIARQHRIPIVQHKTLARQLYRESRIGGFVPVSCFKLLVPVYRWVLEWQEKEES</sequence>
<dbReference type="GO" id="GO:0005886">
    <property type="term" value="C:plasma membrane"/>
    <property type="evidence" value="ECO:0007669"/>
    <property type="project" value="TreeGrafter"/>
</dbReference>
<feature type="transmembrane region" description="Helical" evidence="5">
    <location>
        <begin position="186"/>
        <end position="208"/>
    </location>
</feature>
<dbReference type="Gene3D" id="3.40.1690.10">
    <property type="entry name" value="secretion proteins EscU"/>
    <property type="match status" value="1"/>
</dbReference>
<dbReference type="GO" id="GO:0009306">
    <property type="term" value="P:protein secretion"/>
    <property type="evidence" value="ECO:0007669"/>
    <property type="project" value="InterPro"/>
</dbReference>
<gene>
    <name evidence="6" type="ORF">EOE67_12105</name>
</gene>
<dbReference type="PRINTS" id="PR00950">
    <property type="entry name" value="TYPE3IMSPROT"/>
</dbReference>
<protein>
    <recommendedName>
        <fullName evidence="2">Flagellar biosynthetic protein FlhB</fullName>
    </recommendedName>
</protein>
<keyword evidence="3" id="KW-0813">Transport</keyword>
<reference evidence="6 7" key="1">
    <citation type="submission" date="2019-01" db="EMBL/GenBank/DDBJ databases">
        <authorList>
            <person name="Chen W.-M."/>
        </authorList>
    </citation>
    <scope>NUCLEOTIDE SEQUENCE [LARGE SCALE GENOMIC DNA]</scope>
    <source>
        <strain evidence="6 7">KYPC3</strain>
    </source>
</reference>
<comment type="caution">
    <text evidence="6">The sequence shown here is derived from an EMBL/GenBank/DDBJ whole genome shotgun (WGS) entry which is preliminary data.</text>
</comment>
<dbReference type="Proteomes" id="UP000283077">
    <property type="component" value="Unassembled WGS sequence"/>
</dbReference>
<dbReference type="OrthoDB" id="9807950at2"/>
<keyword evidence="5" id="KW-0472">Membrane</keyword>
<evidence type="ECO:0000256" key="2">
    <source>
        <dbReference type="ARBA" id="ARBA00021622"/>
    </source>
</evidence>
<organism evidence="6 7">
    <name type="scientific">Rheinheimera riviphila</name>
    <dbReference type="NCBI Taxonomy" id="1834037"/>
    <lineage>
        <taxon>Bacteria</taxon>
        <taxon>Pseudomonadati</taxon>
        <taxon>Pseudomonadota</taxon>
        <taxon>Gammaproteobacteria</taxon>
        <taxon>Chromatiales</taxon>
        <taxon>Chromatiaceae</taxon>
        <taxon>Rheinheimera</taxon>
    </lineage>
</organism>
<keyword evidence="3" id="KW-0653">Protein transport</keyword>
<evidence type="ECO:0000256" key="4">
    <source>
        <dbReference type="ARBA" id="ARBA00025078"/>
    </source>
</evidence>
<dbReference type="PANTHER" id="PTHR30531:SF12">
    <property type="entry name" value="FLAGELLAR BIOSYNTHETIC PROTEIN FLHB"/>
    <property type="match status" value="1"/>
</dbReference>
<dbReference type="PANTHER" id="PTHR30531">
    <property type="entry name" value="FLAGELLAR BIOSYNTHETIC PROTEIN FLHB"/>
    <property type="match status" value="1"/>
</dbReference>
<dbReference type="RefSeq" id="WP_127699343.1">
    <property type="nucleotide sequence ID" value="NZ_SACS01000012.1"/>
</dbReference>
<evidence type="ECO:0000313" key="7">
    <source>
        <dbReference type="Proteomes" id="UP000283077"/>
    </source>
</evidence>
<dbReference type="EMBL" id="SACS01000012">
    <property type="protein sequence ID" value="RVU37047.1"/>
    <property type="molecule type" value="Genomic_DNA"/>
</dbReference>
<evidence type="ECO:0000256" key="1">
    <source>
        <dbReference type="ARBA" id="ARBA00010690"/>
    </source>
</evidence>
<evidence type="ECO:0000256" key="3">
    <source>
        <dbReference type="ARBA" id="ARBA00023225"/>
    </source>
</evidence>
<proteinExistence type="inferred from homology"/>